<dbReference type="EMBL" id="CP054056">
    <property type="protein sequence ID" value="QKJ24689.1"/>
    <property type="molecule type" value="Genomic_DNA"/>
</dbReference>
<dbReference type="RefSeq" id="WP_173492988.1">
    <property type="nucleotide sequence ID" value="NZ_CP054056.1"/>
</dbReference>
<keyword evidence="7" id="KW-1185">Reference proteome</keyword>
<dbReference type="Pfam" id="PF01850">
    <property type="entry name" value="PIN"/>
    <property type="match status" value="1"/>
</dbReference>
<evidence type="ECO:0000313" key="6">
    <source>
        <dbReference type="EMBL" id="QKJ24689.1"/>
    </source>
</evidence>
<dbReference type="GO" id="GO:0004518">
    <property type="term" value="F:nuclease activity"/>
    <property type="evidence" value="ECO:0007669"/>
    <property type="project" value="UniProtKB-KW"/>
</dbReference>
<organism evidence="6 7">
    <name type="scientific">Aquiluna borgnonia</name>
    <dbReference type="NCBI Taxonomy" id="2499157"/>
    <lineage>
        <taxon>Bacteria</taxon>
        <taxon>Bacillati</taxon>
        <taxon>Actinomycetota</taxon>
        <taxon>Actinomycetes</taxon>
        <taxon>Micrococcales</taxon>
        <taxon>Microbacteriaceae</taxon>
        <taxon>Luna cluster</taxon>
        <taxon>Luna-1 subcluster</taxon>
        <taxon>Aquiluna</taxon>
    </lineage>
</organism>
<protein>
    <submittedName>
        <fullName evidence="6">PIN domain-containing protein</fullName>
    </submittedName>
</protein>
<dbReference type="KEGG" id="aqg:HRU87_00295"/>
<dbReference type="Proteomes" id="UP000501003">
    <property type="component" value="Chromosome"/>
</dbReference>
<keyword evidence="2" id="KW-0479">Metal-binding</keyword>
<evidence type="ECO:0000256" key="3">
    <source>
        <dbReference type="ARBA" id="ARBA00022801"/>
    </source>
</evidence>
<keyword evidence="3" id="KW-0378">Hydrolase</keyword>
<dbReference type="AlphaFoldDB" id="A0A7D4Q3E1"/>
<evidence type="ECO:0000256" key="4">
    <source>
        <dbReference type="ARBA" id="ARBA00022842"/>
    </source>
</evidence>
<evidence type="ECO:0000259" key="5">
    <source>
        <dbReference type="Pfam" id="PF01850"/>
    </source>
</evidence>
<feature type="domain" description="PIN" evidence="5">
    <location>
        <begin position="2"/>
        <end position="114"/>
    </location>
</feature>
<dbReference type="GO" id="GO:0046872">
    <property type="term" value="F:metal ion binding"/>
    <property type="evidence" value="ECO:0007669"/>
    <property type="project" value="UniProtKB-KW"/>
</dbReference>
<dbReference type="GO" id="GO:0016787">
    <property type="term" value="F:hydrolase activity"/>
    <property type="evidence" value="ECO:0007669"/>
    <property type="project" value="UniProtKB-KW"/>
</dbReference>
<name>A0A7D4Q3E1_9MICO</name>
<evidence type="ECO:0000256" key="1">
    <source>
        <dbReference type="ARBA" id="ARBA00022722"/>
    </source>
</evidence>
<gene>
    <name evidence="6" type="ORF">HRU87_00295</name>
</gene>
<evidence type="ECO:0000313" key="7">
    <source>
        <dbReference type="Proteomes" id="UP000501003"/>
    </source>
</evidence>
<sequence>MILLDTQTLVWYLTADRRLGPKATKKLIGSENLYFSTLSILEYEIKLFDRSLGGQQKVLSAANEAGMLELKPSGEELQRALDFPALSKHDPFDRALVMQASWHNAQLYTSDAKLLSLNLSWIVDSQL</sequence>
<dbReference type="InterPro" id="IPR002716">
    <property type="entry name" value="PIN_dom"/>
</dbReference>
<dbReference type="SUPFAM" id="SSF88723">
    <property type="entry name" value="PIN domain-like"/>
    <property type="match status" value="1"/>
</dbReference>
<evidence type="ECO:0000256" key="2">
    <source>
        <dbReference type="ARBA" id="ARBA00022723"/>
    </source>
</evidence>
<proteinExistence type="predicted"/>
<dbReference type="InterPro" id="IPR029060">
    <property type="entry name" value="PIN-like_dom_sf"/>
</dbReference>
<accession>A0A7D4Q3E1</accession>
<keyword evidence="4" id="KW-0460">Magnesium</keyword>
<reference evidence="6 7" key="1">
    <citation type="submission" date="2020-05" db="EMBL/GenBank/DDBJ databases">
        <title>Aquirufa sp. strain 15G-AUS-rot a new Aquirufa species.</title>
        <authorList>
            <person name="Pitt A."/>
            <person name="Hahn M.W."/>
        </authorList>
    </citation>
    <scope>NUCLEOTIDE SEQUENCE [LARGE SCALE GENOMIC DNA]</scope>
    <source>
        <strain evidence="6 7">15G-AUS-rot</strain>
    </source>
</reference>
<keyword evidence="1" id="KW-0540">Nuclease</keyword>